<reference evidence="1" key="1">
    <citation type="submission" date="2017-05" db="UniProtKB">
        <authorList>
            <consortium name="EnsemblMetazoa"/>
        </authorList>
    </citation>
    <scope>IDENTIFICATION</scope>
</reference>
<accession>A0A1X7V6K8</accession>
<sequence>MVAIKRLDEEIIALTQDEEVIAAIEEADDYDQSVYEQLVRLDSHLAPSGSANVLHDNQVKLPKLNLPTFSGDVTTWTAFWDSYEAAMPKNTQLPDIERFSYLRYLIKGIAQDMKAGLASTSVTYAVAITLLCEIWE</sequence>
<dbReference type="InterPro" id="IPR005312">
    <property type="entry name" value="DUF1759"/>
</dbReference>
<name>A0A1X7V6K8_AMPQE</name>
<dbReference type="Pfam" id="PF03564">
    <property type="entry name" value="DUF1759"/>
    <property type="match status" value="1"/>
</dbReference>
<proteinExistence type="predicted"/>
<evidence type="ECO:0000313" key="1">
    <source>
        <dbReference type="EnsemblMetazoa" id="Aqu2.1.35628_001"/>
    </source>
</evidence>
<dbReference type="PANTHER" id="PTHR22954">
    <property type="entry name" value="RETROVIRAL PROTEASE-RELATED"/>
    <property type="match status" value="1"/>
</dbReference>
<dbReference type="PANTHER" id="PTHR22954:SF3">
    <property type="entry name" value="PROTEIN CBG08539"/>
    <property type="match status" value="1"/>
</dbReference>
<dbReference type="AlphaFoldDB" id="A0A1X7V6K8"/>
<dbReference type="EnsemblMetazoa" id="Aqu2.1.35628_001">
    <property type="protein sequence ID" value="Aqu2.1.35628_001"/>
    <property type="gene ID" value="Aqu2.1.35628"/>
</dbReference>
<protein>
    <submittedName>
        <fullName evidence="1">Uncharacterized protein</fullName>
    </submittedName>
</protein>
<dbReference type="InParanoid" id="A0A1X7V6K8"/>
<organism evidence="1">
    <name type="scientific">Amphimedon queenslandica</name>
    <name type="common">Sponge</name>
    <dbReference type="NCBI Taxonomy" id="400682"/>
    <lineage>
        <taxon>Eukaryota</taxon>
        <taxon>Metazoa</taxon>
        <taxon>Porifera</taxon>
        <taxon>Demospongiae</taxon>
        <taxon>Heteroscleromorpha</taxon>
        <taxon>Haplosclerida</taxon>
        <taxon>Niphatidae</taxon>
        <taxon>Amphimedon</taxon>
    </lineage>
</organism>